<gene>
    <name evidence="1" type="ORF">KM842_09695</name>
</gene>
<evidence type="ECO:0000313" key="2">
    <source>
        <dbReference type="Proteomes" id="UP000681794"/>
    </source>
</evidence>
<organism evidence="1 2">
    <name type="scientific">Curtobacterium aetherium</name>
    <dbReference type="NCBI Taxonomy" id="2841594"/>
    <lineage>
        <taxon>Bacteria</taxon>
        <taxon>Bacillati</taxon>
        <taxon>Actinomycetota</taxon>
        <taxon>Actinomycetes</taxon>
        <taxon>Micrococcales</taxon>
        <taxon>Microbacteriaceae</taxon>
        <taxon>Curtobacterium</taxon>
    </lineage>
</organism>
<protein>
    <submittedName>
        <fullName evidence="1">Heme-binding protein</fullName>
    </submittedName>
</protein>
<dbReference type="Proteomes" id="UP000681794">
    <property type="component" value="Chromosome"/>
</dbReference>
<name>A0ACD1E0Y7_9MICO</name>
<evidence type="ECO:0000313" key="1">
    <source>
        <dbReference type="EMBL" id="QWS32563.1"/>
    </source>
</evidence>
<proteinExistence type="predicted"/>
<sequence>MTDITITQAHAAITAAEEKAEELGVPSTITVLDRGARLVAVARQDGAPLVSVDASAAKARTAVSFGAASGDLLGAVQPGAPLYSLGAASQEPLTFVAGGVPVRDADGRVIGGIGSSGGSPDQDLEIANAAVAAL</sequence>
<accession>A0ACD1E0Y7</accession>
<keyword evidence="2" id="KW-1185">Reference proteome</keyword>
<reference evidence="1" key="1">
    <citation type="submission" date="2021-06" db="EMBL/GenBank/DDBJ databases">
        <authorList>
            <person name="Ellington A.J."/>
            <person name="Bryan N.C."/>
            <person name="Christner B.C."/>
            <person name="Reisch C.R."/>
        </authorList>
    </citation>
    <scope>NUCLEOTIDE SEQUENCE</scope>
    <source>
        <strain evidence="1">L6-1</strain>
    </source>
</reference>
<dbReference type="EMBL" id="CP076544">
    <property type="protein sequence ID" value="QWS32563.1"/>
    <property type="molecule type" value="Genomic_DNA"/>
</dbReference>